<sequence>MGRCTLLSVWEQVRTTKPQEGGEQVYLAHPSSLFCLVTRFEGTNEDNGQTPQPAPAPSSLFTAQVSWPSVPWRQAWEWAVALYGAGHHVKNHILGMVLAATVYHIRGECDRRLHNQHYSSIQKTKDDVIHMVRGILANIGERDKQFERR</sequence>
<keyword evidence="2" id="KW-1185">Reference proteome</keyword>
<accession>A0A9Q0SXZ6</accession>
<comment type="caution">
    <text evidence="1">The sequence shown here is derived from an EMBL/GenBank/DDBJ whole genome shotgun (WGS) entry which is preliminary data.</text>
</comment>
<gene>
    <name evidence="1" type="ORF">OIU85_004625</name>
</gene>
<proteinExistence type="predicted"/>
<protein>
    <submittedName>
        <fullName evidence="1">Uncharacterized protein</fullName>
    </submittedName>
</protein>
<evidence type="ECO:0000313" key="2">
    <source>
        <dbReference type="Proteomes" id="UP001151529"/>
    </source>
</evidence>
<name>A0A9Q0SXZ6_SALVM</name>
<dbReference type="EMBL" id="JAPFFL010000011">
    <property type="protein sequence ID" value="KAJ6693857.1"/>
    <property type="molecule type" value="Genomic_DNA"/>
</dbReference>
<dbReference type="AlphaFoldDB" id="A0A9Q0SXZ6"/>
<reference evidence="1" key="2">
    <citation type="journal article" date="2023" name="Int. J. Mol. Sci.">
        <title>De Novo Assembly and Annotation of 11 Diverse Shrub Willow (Salix) Genomes Reveals Novel Gene Organization in Sex-Linked Regions.</title>
        <authorList>
            <person name="Hyden B."/>
            <person name="Feng K."/>
            <person name="Yates T.B."/>
            <person name="Jawdy S."/>
            <person name="Cereghino C."/>
            <person name="Smart L.B."/>
            <person name="Muchero W."/>
        </authorList>
    </citation>
    <scope>NUCLEOTIDE SEQUENCE [LARGE SCALE GENOMIC DNA]</scope>
    <source>
        <tissue evidence="1">Shoot tip</tissue>
    </source>
</reference>
<evidence type="ECO:0000313" key="1">
    <source>
        <dbReference type="EMBL" id="KAJ6693857.1"/>
    </source>
</evidence>
<reference evidence="1" key="1">
    <citation type="submission" date="2022-11" db="EMBL/GenBank/DDBJ databases">
        <authorList>
            <person name="Hyden B.L."/>
            <person name="Feng K."/>
            <person name="Yates T."/>
            <person name="Jawdy S."/>
            <person name="Smart L.B."/>
            <person name="Muchero W."/>
        </authorList>
    </citation>
    <scope>NUCLEOTIDE SEQUENCE</scope>
    <source>
        <tissue evidence="1">Shoot tip</tissue>
    </source>
</reference>
<dbReference type="Proteomes" id="UP001151529">
    <property type="component" value="Chromosome 13"/>
</dbReference>
<organism evidence="1 2">
    <name type="scientific">Salix viminalis</name>
    <name type="common">Common osier</name>
    <name type="synonym">Basket willow</name>
    <dbReference type="NCBI Taxonomy" id="40686"/>
    <lineage>
        <taxon>Eukaryota</taxon>
        <taxon>Viridiplantae</taxon>
        <taxon>Streptophyta</taxon>
        <taxon>Embryophyta</taxon>
        <taxon>Tracheophyta</taxon>
        <taxon>Spermatophyta</taxon>
        <taxon>Magnoliopsida</taxon>
        <taxon>eudicotyledons</taxon>
        <taxon>Gunneridae</taxon>
        <taxon>Pentapetalae</taxon>
        <taxon>rosids</taxon>
        <taxon>fabids</taxon>
        <taxon>Malpighiales</taxon>
        <taxon>Salicaceae</taxon>
        <taxon>Saliceae</taxon>
        <taxon>Salix</taxon>
    </lineage>
</organism>